<dbReference type="PANTHER" id="PTHR31973:SF191">
    <property type="entry name" value="OS05G0489400 PROTEIN"/>
    <property type="match status" value="1"/>
</dbReference>
<feature type="region of interest" description="Disordered" evidence="4">
    <location>
        <begin position="281"/>
        <end position="309"/>
    </location>
</feature>
<evidence type="ECO:0008006" key="6">
    <source>
        <dbReference type="Google" id="ProtNLM"/>
    </source>
</evidence>
<name>A0AAW2WGJ2_SESRA</name>
<feature type="compositionally biased region" description="Basic and acidic residues" evidence="4">
    <location>
        <begin position="291"/>
        <end position="300"/>
    </location>
</feature>
<evidence type="ECO:0000256" key="3">
    <source>
        <dbReference type="ARBA" id="ARBA00023172"/>
    </source>
</evidence>
<dbReference type="EMBL" id="JACGWJ010000001">
    <property type="protein sequence ID" value="KAL0440618.1"/>
    <property type="molecule type" value="Genomic_DNA"/>
</dbReference>
<evidence type="ECO:0000313" key="5">
    <source>
        <dbReference type="EMBL" id="KAL0440618.1"/>
    </source>
</evidence>
<evidence type="ECO:0000256" key="1">
    <source>
        <dbReference type="ARBA" id="ARBA00022578"/>
    </source>
</evidence>
<organism evidence="5">
    <name type="scientific">Sesamum radiatum</name>
    <name type="common">Black benniseed</name>
    <dbReference type="NCBI Taxonomy" id="300843"/>
    <lineage>
        <taxon>Eukaryota</taxon>
        <taxon>Viridiplantae</taxon>
        <taxon>Streptophyta</taxon>
        <taxon>Embryophyta</taxon>
        <taxon>Tracheophyta</taxon>
        <taxon>Spermatophyta</taxon>
        <taxon>Magnoliopsida</taxon>
        <taxon>eudicotyledons</taxon>
        <taxon>Gunneridae</taxon>
        <taxon>Pentapetalae</taxon>
        <taxon>asterids</taxon>
        <taxon>lamiids</taxon>
        <taxon>Lamiales</taxon>
        <taxon>Pedaliaceae</taxon>
        <taxon>Sesamum</taxon>
    </lineage>
</organism>
<feature type="compositionally biased region" description="Basic residues" evidence="4">
    <location>
        <begin position="354"/>
        <end position="365"/>
    </location>
</feature>
<dbReference type="AlphaFoldDB" id="A0AAW2WGJ2"/>
<dbReference type="PROSITE" id="PS01007">
    <property type="entry name" value="TRANSPOSASE_MUTATOR"/>
    <property type="match status" value="1"/>
</dbReference>
<dbReference type="GO" id="GO:0004803">
    <property type="term" value="F:transposase activity"/>
    <property type="evidence" value="ECO:0007669"/>
    <property type="project" value="InterPro"/>
</dbReference>
<keyword evidence="1" id="KW-0815">Transposition</keyword>
<dbReference type="PANTHER" id="PTHR31973">
    <property type="entry name" value="POLYPROTEIN, PUTATIVE-RELATED"/>
    <property type="match status" value="1"/>
</dbReference>
<evidence type="ECO:0000256" key="4">
    <source>
        <dbReference type="SAM" id="MobiDB-lite"/>
    </source>
</evidence>
<dbReference type="GO" id="GO:0006313">
    <property type="term" value="P:DNA transposition"/>
    <property type="evidence" value="ECO:0007669"/>
    <property type="project" value="InterPro"/>
</dbReference>
<comment type="caution">
    <text evidence="5">The sequence shown here is derived from an EMBL/GenBank/DDBJ whole genome shotgun (WGS) entry which is preliminary data.</text>
</comment>
<sequence>MHALKLGEESTFQSRQYNPERKCARSFNVKNVNSKWLSTKYEDPFRTDPKRNVKGFRKDVIKELRCHVSRNQAYRAKKKALEAIEGKAKDQFDSLWDYASKLRNSNLGSTLMMVMTDGDDVRDDVYTFISDKQKGLIPAFEYVFPGANNRFCVRHLHGNMKTAGFRGLAFKKVLWNAAKATTMSEFNYRMEELAKLDPKVVDWLSDKPPAHWSRKWDLTGIPCNHGMSAICSQSLEPDDFVNPYYSVATFIEVYKHAILPVNGLKLWEKIGFVPPLPPNFGKGVRRPARARRMEHDEPQNKGKKRIRGQKNQTIKLKRQPYKVMCHYCGETGHNPKGCARKKMDHPVELSVAKQPRKMTARKKTSTTKQPTVIAEKAPQKSASQQMLHKFTQCSIVNQSSANGVPCLTKGGKKFVTMTNLSAAVAATKKKKKIDKEAK</sequence>
<protein>
    <recommendedName>
        <fullName evidence="6">CCHC-type domain-containing protein</fullName>
    </recommendedName>
</protein>
<dbReference type="InterPro" id="IPR001207">
    <property type="entry name" value="Transposase_mutator"/>
</dbReference>
<accession>A0AAW2WGJ2</accession>
<gene>
    <name evidence="5" type="ORF">Sradi_0000700</name>
</gene>
<proteinExistence type="predicted"/>
<dbReference type="GO" id="GO:0003677">
    <property type="term" value="F:DNA binding"/>
    <property type="evidence" value="ECO:0007669"/>
    <property type="project" value="UniProtKB-KW"/>
</dbReference>
<keyword evidence="2" id="KW-0238">DNA-binding</keyword>
<feature type="region of interest" description="Disordered" evidence="4">
    <location>
        <begin position="352"/>
        <end position="372"/>
    </location>
</feature>
<evidence type="ECO:0000256" key="2">
    <source>
        <dbReference type="ARBA" id="ARBA00023125"/>
    </source>
</evidence>
<keyword evidence="3" id="KW-0233">DNA recombination</keyword>
<reference evidence="5" key="1">
    <citation type="submission" date="2020-06" db="EMBL/GenBank/DDBJ databases">
        <authorList>
            <person name="Li T."/>
            <person name="Hu X."/>
            <person name="Zhang T."/>
            <person name="Song X."/>
            <person name="Zhang H."/>
            <person name="Dai N."/>
            <person name="Sheng W."/>
            <person name="Hou X."/>
            <person name="Wei L."/>
        </authorList>
    </citation>
    <scope>NUCLEOTIDE SEQUENCE</scope>
    <source>
        <strain evidence="5">G02</strain>
        <tissue evidence="5">Leaf</tissue>
    </source>
</reference>
<reference evidence="5" key="2">
    <citation type="journal article" date="2024" name="Plant">
        <title>Genomic evolution and insights into agronomic trait innovations of Sesamum species.</title>
        <authorList>
            <person name="Miao H."/>
            <person name="Wang L."/>
            <person name="Qu L."/>
            <person name="Liu H."/>
            <person name="Sun Y."/>
            <person name="Le M."/>
            <person name="Wang Q."/>
            <person name="Wei S."/>
            <person name="Zheng Y."/>
            <person name="Lin W."/>
            <person name="Duan Y."/>
            <person name="Cao H."/>
            <person name="Xiong S."/>
            <person name="Wang X."/>
            <person name="Wei L."/>
            <person name="Li C."/>
            <person name="Ma Q."/>
            <person name="Ju M."/>
            <person name="Zhao R."/>
            <person name="Li G."/>
            <person name="Mu C."/>
            <person name="Tian Q."/>
            <person name="Mei H."/>
            <person name="Zhang T."/>
            <person name="Gao T."/>
            <person name="Zhang H."/>
        </authorList>
    </citation>
    <scope>NUCLEOTIDE SEQUENCE</scope>
    <source>
        <strain evidence="5">G02</strain>
    </source>
</reference>